<organism evidence="1 2">
    <name type="scientific">Brucella intermedia 229E</name>
    <dbReference type="NCBI Taxonomy" id="1337887"/>
    <lineage>
        <taxon>Bacteria</taxon>
        <taxon>Pseudomonadati</taxon>
        <taxon>Pseudomonadota</taxon>
        <taxon>Alphaproteobacteria</taxon>
        <taxon>Hyphomicrobiales</taxon>
        <taxon>Brucellaceae</taxon>
        <taxon>Brucella/Ochrobactrum group</taxon>
        <taxon>Brucella</taxon>
    </lineage>
</organism>
<dbReference type="EMBL" id="ASXJ01000348">
    <property type="protein sequence ID" value="ERL99952.1"/>
    <property type="molecule type" value="Genomic_DNA"/>
</dbReference>
<reference evidence="1 2" key="1">
    <citation type="journal article" date="2014" name="FEMS Microbiol. Lett.">
        <title>Genome sequencing analysis reveals virulence-related gene content of Ochrobactrum intermedium strain 229E, a urease-positive strain isolated from the human gastric niche.</title>
        <authorList>
            <person name="Kulkarni G.J."/>
            <person name="Shetty S."/>
            <person name="Dharne M.S."/>
            <person name="Shouche Y.S."/>
        </authorList>
    </citation>
    <scope>NUCLEOTIDE SEQUENCE [LARGE SCALE GENOMIC DNA]</scope>
    <source>
        <strain evidence="1 2">229E</strain>
    </source>
</reference>
<dbReference type="Proteomes" id="UP000016842">
    <property type="component" value="Unassembled WGS sequence"/>
</dbReference>
<gene>
    <name evidence="1" type="ORF">Q644_07885</name>
</gene>
<evidence type="ECO:0000313" key="2">
    <source>
        <dbReference type="Proteomes" id="UP000016842"/>
    </source>
</evidence>
<dbReference type="PATRIC" id="fig|1337887.3.peg.5021"/>
<protein>
    <submittedName>
        <fullName evidence="1">Uncharacterized protein</fullName>
    </submittedName>
</protein>
<name>U4V4I1_9HYPH</name>
<dbReference type="AlphaFoldDB" id="U4V4I1"/>
<sequence>MVISYNVTNSVSYIPPVIGRSTRYLISIDGVDTSLLPPTPVSLPTDVGSFSFPPVFARAGDQVELDMKKLGPLADYADIKIQSVAVSNISVGDRELEEMFLDNEGMKMIAADKEGCSLTKVSTP</sequence>
<comment type="caution">
    <text evidence="1">The sequence shown here is derived from an EMBL/GenBank/DDBJ whole genome shotgun (WGS) entry which is preliminary data.</text>
</comment>
<proteinExistence type="predicted"/>
<accession>U4V4I1</accession>
<evidence type="ECO:0000313" key="1">
    <source>
        <dbReference type="EMBL" id="ERL99952.1"/>
    </source>
</evidence>